<organism evidence="3 4">
    <name type="scientific">Megalodesulfovibrio gigas (strain ATCC 19364 / DSM 1382 / NCIMB 9332 / VKM B-1759)</name>
    <name type="common">Desulfovibrio gigas</name>
    <dbReference type="NCBI Taxonomy" id="1121448"/>
    <lineage>
        <taxon>Bacteria</taxon>
        <taxon>Pseudomonadati</taxon>
        <taxon>Thermodesulfobacteriota</taxon>
        <taxon>Desulfovibrionia</taxon>
        <taxon>Desulfovibrionales</taxon>
        <taxon>Desulfovibrionaceae</taxon>
        <taxon>Megalodesulfovibrio</taxon>
    </lineage>
</organism>
<proteinExistence type="predicted"/>
<evidence type="ECO:0000313" key="4">
    <source>
        <dbReference type="Proteomes" id="UP000016587"/>
    </source>
</evidence>
<accession>T2G9Z7</accession>
<sequence length="200" mass="22670">MITIDGRTIDRSLDTFANLEELLLNLSEDSALENRVVTDVLVDGEAFSEIYPHQAEDIETRGIKSVEIVSVSVQQMAADITHELYTVVRLMNHGSKSVADLFRRADDASALEMLQDLLDVTRDFLSMVGVLRHEFSMRDNPDFERLAGEISDLFSEMSEVMENEDWILLADLLEYEFNPATEKWKHVLTSLSEDIKVEGA</sequence>
<dbReference type="STRING" id="1121448.DGI_0837"/>
<feature type="domain" description="DUF8042" evidence="1">
    <location>
        <begin position="76"/>
        <end position="190"/>
    </location>
</feature>
<dbReference type="EMBL" id="CP006585">
    <property type="protein sequence ID" value="AGW12732.1"/>
    <property type="molecule type" value="Genomic_DNA"/>
</dbReference>
<evidence type="ECO:0000259" key="1">
    <source>
        <dbReference type="Pfam" id="PF26154"/>
    </source>
</evidence>
<dbReference type="Pfam" id="PF26159">
    <property type="entry name" value="DUF8043"/>
    <property type="match status" value="1"/>
</dbReference>
<evidence type="ECO:0000259" key="2">
    <source>
        <dbReference type="Pfam" id="PF26159"/>
    </source>
</evidence>
<reference evidence="3 4" key="1">
    <citation type="journal article" date="2013" name="J. Bacteriol.">
        <title>Roles of HynAB and Ech, the only two hydrogenases found in the model sulfate reducer Desulfovibrio gigas.</title>
        <authorList>
            <person name="Morais-Silva F.O."/>
            <person name="Santos C.I."/>
            <person name="Rodrigues R."/>
            <person name="Pereira I.A."/>
            <person name="Rodrigues-Pousada C."/>
        </authorList>
    </citation>
    <scope>NUCLEOTIDE SEQUENCE [LARGE SCALE GENOMIC DNA]</scope>
    <source>
        <strain evidence="4">ATCC 19364 / DSM 1382 / NCIMB 9332 / VKM B-1759</strain>
    </source>
</reference>
<dbReference type="RefSeq" id="WP_021759426.1">
    <property type="nucleotide sequence ID" value="NC_022444.1"/>
</dbReference>
<dbReference type="PATRIC" id="fig|1121448.10.peg.839"/>
<dbReference type="InterPro" id="IPR058355">
    <property type="entry name" value="DUF8042"/>
</dbReference>
<keyword evidence="4" id="KW-1185">Reference proteome</keyword>
<dbReference type="HOGENOM" id="CLU_1364343_0_0_7"/>
<dbReference type="eggNOG" id="ENOG5033BU4">
    <property type="taxonomic scope" value="Bacteria"/>
</dbReference>
<dbReference type="InterPro" id="IPR058356">
    <property type="entry name" value="DUF8043"/>
</dbReference>
<dbReference type="Pfam" id="PF26154">
    <property type="entry name" value="DUF8042"/>
    <property type="match status" value="1"/>
</dbReference>
<dbReference type="AlphaFoldDB" id="T2G9Z7"/>
<feature type="domain" description="DUF8043" evidence="2">
    <location>
        <begin position="1"/>
        <end position="71"/>
    </location>
</feature>
<dbReference type="KEGG" id="dgg:DGI_0837"/>
<evidence type="ECO:0000313" key="3">
    <source>
        <dbReference type="EMBL" id="AGW12732.1"/>
    </source>
</evidence>
<reference evidence="4" key="2">
    <citation type="submission" date="2013-07" db="EMBL/GenBank/DDBJ databases">
        <authorList>
            <person name="Morais-Silva F.O."/>
            <person name="Rezende A.M."/>
            <person name="Pimentel C."/>
            <person name="Resende D.M."/>
            <person name="Santos C.I."/>
            <person name="Clemente C."/>
            <person name="de Oliveira L.M."/>
            <person name="da Silva S.M."/>
            <person name="Costa D.A."/>
            <person name="Varela-Raposo A."/>
            <person name="Horacio E.C.A."/>
            <person name="Matos M."/>
            <person name="Flores O."/>
            <person name="Ruiz J.C."/>
            <person name="Rodrigues-Pousada C."/>
        </authorList>
    </citation>
    <scope>NUCLEOTIDE SEQUENCE [LARGE SCALE GENOMIC DNA]</scope>
    <source>
        <strain evidence="4">ATCC 19364 / DSM 1382 / NCIMB 9332 / VKM B-1759</strain>
    </source>
</reference>
<name>T2G9Z7_MEGG1</name>
<protein>
    <submittedName>
        <fullName evidence="3">Uncharacterized protein</fullName>
    </submittedName>
</protein>
<dbReference type="Proteomes" id="UP000016587">
    <property type="component" value="Chromosome"/>
</dbReference>
<gene>
    <name evidence="3" type="ORF">DGI_0837</name>
</gene>
<dbReference type="OrthoDB" id="9813744at2"/>